<evidence type="ECO:0000313" key="4">
    <source>
        <dbReference type="Proteomes" id="UP001596099"/>
    </source>
</evidence>
<dbReference type="Proteomes" id="UP001596099">
    <property type="component" value="Unassembled WGS sequence"/>
</dbReference>
<feature type="compositionally biased region" description="Low complexity" evidence="1">
    <location>
        <begin position="38"/>
        <end position="69"/>
    </location>
</feature>
<dbReference type="InterPro" id="IPR011330">
    <property type="entry name" value="Glyco_hydro/deAcase_b/a-brl"/>
</dbReference>
<proteinExistence type="predicted"/>
<dbReference type="SUPFAM" id="SSF88713">
    <property type="entry name" value="Glycoside hydrolase/deacetylase"/>
    <property type="match status" value="1"/>
</dbReference>
<feature type="domain" description="NodB homology" evidence="2">
    <location>
        <begin position="231"/>
        <end position="348"/>
    </location>
</feature>
<comment type="caution">
    <text evidence="3">The sequence shown here is derived from an EMBL/GenBank/DDBJ whole genome shotgun (WGS) entry which is preliminary data.</text>
</comment>
<organism evidence="3 4">
    <name type="scientific">Halomarina salina</name>
    <dbReference type="NCBI Taxonomy" id="1872699"/>
    <lineage>
        <taxon>Archaea</taxon>
        <taxon>Methanobacteriati</taxon>
        <taxon>Methanobacteriota</taxon>
        <taxon>Stenosarchaea group</taxon>
        <taxon>Halobacteria</taxon>
        <taxon>Halobacteriales</taxon>
        <taxon>Natronomonadaceae</taxon>
        <taxon>Halomarina</taxon>
    </lineage>
</organism>
<protein>
    <submittedName>
        <fullName evidence="3">Polysaccharide deacetylase family protein</fullName>
    </submittedName>
</protein>
<evidence type="ECO:0000256" key="1">
    <source>
        <dbReference type="SAM" id="MobiDB-lite"/>
    </source>
</evidence>
<dbReference type="RefSeq" id="WP_247416195.1">
    <property type="nucleotide sequence ID" value="NZ_JALLGW010000001.1"/>
</dbReference>
<name>A0ABD5RPR3_9EURY</name>
<dbReference type="Gene3D" id="3.20.20.370">
    <property type="entry name" value="Glycoside hydrolase/deacetylase"/>
    <property type="match status" value="1"/>
</dbReference>
<dbReference type="Pfam" id="PF01522">
    <property type="entry name" value="Polysacc_deac_1"/>
    <property type="match status" value="1"/>
</dbReference>
<sequence>MAPKHRVRRRAFLGTVGAAFVGLAGCSDDSGPSETETRTGSVTSTPTSTPENTATPTPDGTPTETQTPAPQQPPAWMASEGEQYTDFADLEENWQVQSGEVALVDNEGFLGGPAVRMTTGDGGVARMERRYYQPIDFSGREFSIAVKLEATEASATETMIRVQDINGRSAEYTDIVPSEAAGEWLRVDAGASSPDPVDLSQVTRIRVQHYGLGDNASRCLVSDLRTHPGAEKGTVVFAFEGDHENSFSLAYPVLNEAGYAAGVFLAPDNLGGSSTPTSDDYQTMQSDGWDVGPLTLGRQRLTSLGGEERQAVEGAVSQLNDQGFDGATNVFRPPRGSYTAETLGYADDLFDLTFVGVGGSLGSNTSLSDTRTVLSVDADDLSLATDCVEAAAEHRQVAMLVFTTRHLTDRAAFSSLVDRVSELESSGDVDVVTPTELASRYD</sequence>
<reference evidence="3 4" key="1">
    <citation type="journal article" date="2019" name="Int. J. Syst. Evol. Microbiol.">
        <title>The Global Catalogue of Microorganisms (GCM) 10K type strain sequencing project: providing services to taxonomists for standard genome sequencing and annotation.</title>
        <authorList>
            <consortium name="The Broad Institute Genomics Platform"/>
            <consortium name="The Broad Institute Genome Sequencing Center for Infectious Disease"/>
            <person name="Wu L."/>
            <person name="Ma J."/>
        </authorList>
    </citation>
    <scope>NUCLEOTIDE SEQUENCE [LARGE SCALE GENOMIC DNA]</scope>
    <source>
        <strain evidence="3 4">CGMCC 1.12543</strain>
    </source>
</reference>
<dbReference type="PROSITE" id="PS51257">
    <property type="entry name" value="PROKAR_LIPOPROTEIN"/>
    <property type="match status" value="1"/>
</dbReference>
<feature type="region of interest" description="Disordered" evidence="1">
    <location>
        <begin position="23"/>
        <end position="77"/>
    </location>
</feature>
<dbReference type="InterPro" id="IPR002509">
    <property type="entry name" value="NODB_dom"/>
</dbReference>
<evidence type="ECO:0000313" key="3">
    <source>
        <dbReference type="EMBL" id="MFC5972627.1"/>
    </source>
</evidence>
<dbReference type="AlphaFoldDB" id="A0ABD5RPR3"/>
<accession>A0ABD5RPR3</accession>
<dbReference type="EMBL" id="JBHSQH010000001">
    <property type="protein sequence ID" value="MFC5972627.1"/>
    <property type="molecule type" value="Genomic_DNA"/>
</dbReference>
<keyword evidence="4" id="KW-1185">Reference proteome</keyword>
<gene>
    <name evidence="3" type="ORF">ACFPYI_14915</name>
</gene>
<evidence type="ECO:0000259" key="2">
    <source>
        <dbReference type="Pfam" id="PF01522"/>
    </source>
</evidence>